<comment type="caution">
    <text evidence="10">The sequence shown here is derived from an EMBL/GenBank/DDBJ whole genome shotgun (WGS) entry which is preliminary data.</text>
</comment>
<keyword evidence="4 9" id="KW-0378">Hydrolase</keyword>
<dbReference type="EC" id="3.2.1.21" evidence="3"/>
<dbReference type="FunFam" id="3.20.20.80:FF:000013">
    <property type="entry name" value="lactase-phlorizin hydrolase"/>
    <property type="match status" value="1"/>
</dbReference>
<dbReference type="AlphaFoldDB" id="A0A8S9Y2W0"/>
<dbReference type="OrthoDB" id="65569at2759"/>
<dbReference type="PROSITE" id="PS00653">
    <property type="entry name" value="GLYCOSYL_HYDROL_F1_2"/>
    <property type="match status" value="1"/>
</dbReference>
<reference evidence="10" key="1">
    <citation type="journal article" date="2021" name="Mol. Ecol. Resour.">
        <title>Apolygus lucorum genome provides insights into omnivorousness and mesophyll feeding.</title>
        <authorList>
            <person name="Liu Y."/>
            <person name="Liu H."/>
            <person name="Wang H."/>
            <person name="Huang T."/>
            <person name="Liu B."/>
            <person name="Yang B."/>
            <person name="Yin L."/>
            <person name="Li B."/>
            <person name="Zhang Y."/>
            <person name="Zhang S."/>
            <person name="Jiang F."/>
            <person name="Zhang X."/>
            <person name="Ren Y."/>
            <person name="Wang B."/>
            <person name="Wang S."/>
            <person name="Lu Y."/>
            <person name="Wu K."/>
            <person name="Fan W."/>
            <person name="Wang G."/>
        </authorList>
    </citation>
    <scope>NUCLEOTIDE SEQUENCE</scope>
    <source>
        <strain evidence="10">12Hb</strain>
    </source>
</reference>
<comment type="similarity">
    <text evidence="1 8">Belongs to the glycosyl hydrolase 1 family.</text>
</comment>
<dbReference type="PANTHER" id="PTHR10353:SF36">
    <property type="entry name" value="LP05116P"/>
    <property type="match status" value="1"/>
</dbReference>
<protein>
    <recommendedName>
        <fullName evidence="3">beta-glucosidase</fullName>
        <ecNumber evidence="3">3.2.1.21</ecNumber>
    </recommendedName>
</protein>
<dbReference type="PRINTS" id="PR00131">
    <property type="entry name" value="GLHYDRLASE1"/>
</dbReference>
<dbReference type="PANTHER" id="PTHR10353">
    <property type="entry name" value="GLYCOSYL HYDROLASE"/>
    <property type="match status" value="1"/>
</dbReference>
<dbReference type="InterPro" id="IPR001360">
    <property type="entry name" value="Glyco_hydro_1"/>
</dbReference>
<comment type="subunit">
    <text evidence="2">Homodimer.</text>
</comment>
<proteinExistence type="inferred from homology"/>
<accession>A0A8S9Y2W0</accession>
<dbReference type="PROSITE" id="PS00572">
    <property type="entry name" value="GLYCOSYL_HYDROL_F1_1"/>
    <property type="match status" value="1"/>
</dbReference>
<evidence type="ECO:0000256" key="1">
    <source>
        <dbReference type="ARBA" id="ARBA00010838"/>
    </source>
</evidence>
<organism evidence="10 11">
    <name type="scientific">Apolygus lucorum</name>
    <name type="common">Small green plant bug</name>
    <name type="synonym">Lygocoris lucorum</name>
    <dbReference type="NCBI Taxonomy" id="248454"/>
    <lineage>
        <taxon>Eukaryota</taxon>
        <taxon>Metazoa</taxon>
        <taxon>Ecdysozoa</taxon>
        <taxon>Arthropoda</taxon>
        <taxon>Hexapoda</taxon>
        <taxon>Insecta</taxon>
        <taxon>Pterygota</taxon>
        <taxon>Neoptera</taxon>
        <taxon>Paraneoptera</taxon>
        <taxon>Hemiptera</taxon>
        <taxon>Heteroptera</taxon>
        <taxon>Panheteroptera</taxon>
        <taxon>Cimicomorpha</taxon>
        <taxon>Miridae</taxon>
        <taxon>Mirini</taxon>
        <taxon>Apolygus</taxon>
    </lineage>
</organism>
<dbReference type="Proteomes" id="UP000466442">
    <property type="component" value="Unassembled WGS sequence"/>
</dbReference>
<keyword evidence="11" id="KW-1185">Reference proteome</keyword>
<sequence>MYLMFEGSNNVLTNSMKNVILMGTSLILGVSVCESYMLGPISHTMFPEDFLFGVATSAYQIEGGWNEDGKGPSIWDNITHEQPNFTIDSANGDISADSYHKYKEDVELIENIGFQVYRFSMSWSRILPNGRVDNVNQAGIDYYMDLLNELVAKGIQPMVTIYHWDLPQALEDIGGWTNPEIVDIFQQYAELLFQTFGDKVKWWLTFNEPVEVAQGYVTETLVPADFTDQKGIVDYQVGHNLILAHAAVYRVYQQKYSHQEGKISLAIICDTCLPATDTIEDKAAAERCFQFSVGWFAHPIFIGDYPPVMRERIDRFSIEEGRNTSRLPYFTRDEIDYIKGTADFFAANHYSINLAAAGSEFETIPSYVSDGGFYEMFDPNWPSQEVDRFKVVPQGFRWVLSRLRDEYGNPRIFISENGFSTNSSFVTDDTKRINFLETYLSALRESIYTDGCSVMGYIFWSLLDNFEWTSGYTAKTGLVSVDFNSPNRTRTMNKSAYWFRNYIEMHKIYYQ</sequence>
<evidence type="ECO:0000256" key="7">
    <source>
        <dbReference type="PROSITE-ProRule" id="PRU10055"/>
    </source>
</evidence>
<evidence type="ECO:0000256" key="3">
    <source>
        <dbReference type="ARBA" id="ARBA00012744"/>
    </source>
</evidence>
<dbReference type="Gene3D" id="3.20.20.80">
    <property type="entry name" value="Glycosidases"/>
    <property type="match status" value="1"/>
</dbReference>
<keyword evidence="6 9" id="KW-0326">Glycosidase</keyword>
<evidence type="ECO:0000313" key="10">
    <source>
        <dbReference type="EMBL" id="KAF6214901.1"/>
    </source>
</evidence>
<dbReference type="GO" id="GO:0005975">
    <property type="term" value="P:carbohydrate metabolic process"/>
    <property type="evidence" value="ECO:0007669"/>
    <property type="project" value="InterPro"/>
</dbReference>
<dbReference type="SUPFAM" id="SSF51445">
    <property type="entry name" value="(Trans)glycosidases"/>
    <property type="match status" value="1"/>
</dbReference>
<keyword evidence="5" id="KW-0325">Glycoprotein</keyword>
<evidence type="ECO:0000313" key="11">
    <source>
        <dbReference type="Proteomes" id="UP000466442"/>
    </source>
</evidence>
<evidence type="ECO:0000256" key="9">
    <source>
        <dbReference type="RuleBase" id="RU004468"/>
    </source>
</evidence>
<dbReference type="GO" id="GO:0008422">
    <property type="term" value="F:beta-glucosidase activity"/>
    <property type="evidence" value="ECO:0007669"/>
    <property type="project" value="TreeGrafter"/>
</dbReference>
<dbReference type="Pfam" id="PF00232">
    <property type="entry name" value="Glyco_hydro_1"/>
    <property type="match status" value="1"/>
</dbReference>
<dbReference type="EMBL" id="WIXP02000002">
    <property type="protein sequence ID" value="KAF6214901.1"/>
    <property type="molecule type" value="Genomic_DNA"/>
</dbReference>
<evidence type="ECO:0000256" key="6">
    <source>
        <dbReference type="ARBA" id="ARBA00023295"/>
    </source>
</evidence>
<evidence type="ECO:0000256" key="4">
    <source>
        <dbReference type="ARBA" id="ARBA00022801"/>
    </source>
</evidence>
<evidence type="ECO:0000256" key="8">
    <source>
        <dbReference type="RuleBase" id="RU003690"/>
    </source>
</evidence>
<name>A0A8S9Y2W0_APOLU</name>
<dbReference type="InterPro" id="IPR017853">
    <property type="entry name" value="GH"/>
</dbReference>
<dbReference type="InterPro" id="IPR018120">
    <property type="entry name" value="Glyco_hydro_1_AS"/>
</dbReference>
<dbReference type="InterPro" id="IPR033132">
    <property type="entry name" value="GH_1_N_CS"/>
</dbReference>
<gene>
    <name evidence="10" type="ORF">GE061_009646</name>
</gene>
<evidence type="ECO:0000256" key="5">
    <source>
        <dbReference type="ARBA" id="ARBA00023180"/>
    </source>
</evidence>
<feature type="active site" description="Nucleophile" evidence="7">
    <location>
        <position position="416"/>
    </location>
</feature>
<evidence type="ECO:0000256" key="2">
    <source>
        <dbReference type="ARBA" id="ARBA00011738"/>
    </source>
</evidence>